<dbReference type="AlphaFoldDB" id="A0ABD1SCU0"/>
<gene>
    <name evidence="2" type="ORF">Adt_24124</name>
</gene>
<proteinExistence type="predicted"/>
<evidence type="ECO:0000259" key="1">
    <source>
        <dbReference type="Pfam" id="PF04780"/>
    </source>
</evidence>
<evidence type="ECO:0000313" key="3">
    <source>
        <dbReference type="Proteomes" id="UP001604336"/>
    </source>
</evidence>
<protein>
    <submittedName>
        <fullName evidence="2">C2H2-type domain-containing protein</fullName>
    </submittedName>
</protein>
<keyword evidence="3" id="KW-1185">Reference proteome</keyword>
<dbReference type="InterPro" id="IPR006865">
    <property type="entry name" value="DUF629"/>
</dbReference>
<name>A0ABD1SCU0_9LAMI</name>
<evidence type="ECO:0000313" key="2">
    <source>
        <dbReference type="EMBL" id="KAL2498574.1"/>
    </source>
</evidence>
<feature type="domain" description="DUF629" evidence="1">
    <location>
        <begin position="18"/>
        <end position="65"/>
    </location>
</feature>
<dbReference type="Proteomes" id="UP001604336">
    <property type="component" value="Unassembled WGS sequence"/>
</dbReference>
<accession>A0ABD1SCU0</accession>
<dbReference type="Pfam" id="PF04780">
    <property type="entry name" value="DUF629"/>
    <property type="match status" value="1"/>
</dbReference>
<reference evidence="3" key="1">
    <citation type="submission" date="2024-07" db="EMBL/GenBank/DDBJ databases">
        <title>Two chromosome-level genome assemblies of Korean endemic species Abeliophyllum distichum and Forsythia ovata (Oleaceae).</title>
        <authorList>
            <person name="Jang H."/>
        </authorList>
    </citation>
    <scope>NUCLEOTIDE SEQUENCE [LARGE SCALE GENOMIC DNA]</scope>
</reference>
<sequence length="162" mass="18991">MNLDWKKEFFSARISDSDLKLQSFISNRVDNDWAEMFLNCSWKVLDLNVAIKMLEEKSKSEANNFQKLHFASAMRTIVVLNSDALLSWIYIGEQLASWIFASKEKAQQAKEILLLHKHLGHLLVNDLCCKERIKRDHDVLQSYDSVLRKWQEDLIVKREHGV</sequence>
<dbReference type="EMBL" id="JBFOLK010000007">
    <property type="protein sequence ID" value="KAL2498574.1"/>
    <property type="molecule type" value="Genomic_DNA"/>
</dbReference>
<organism evidence="2 3">
    <name type="scientific">Abeliophyllum distichum</name>
    <dbReference type="NCBI Taxonomy" id="126358"/>
    <lineage>
        <taxon>Eukaryota</taxon>
        <taxon>Viridiplantae</taxon>
        <taxon>Streptophyta</taxon>
        <taxon>Embryophyta</taxon>
        <taxon>Tracheophyta</taxon>
        <taxon>Spermatophyta</taxon>
        <taxon>Magnoliopsida</taxon>
        <taxon>eudicotyledons</taxon>
        <taxon>Gunneridae</taxon>
        <taxon>Pentapetalae</taxon>
        <taxon>asterids</taxon>
        <taxon>lamiids</taxon>
        <taxon>Lamiales</taxon>
        <taxon>Oleaceae</taxon>
        <taxon>Forsythieae</taxon>
        <taxon>Abeliophyllum</taxon>
    </lineage>
</organism>
<comment type="caution">
    <text evidence="2">The sequence shown here is derived from an EMBL/GenBank/DDBJ whole genome shotgun (WGS) entry which is preliminary data.</text>
</comment>